<dbReference type="GO" id="GO:0006979">
    <property type="term" value="P:response to oxidative stress"/>
    <property type="evidence" value="ECO:0007669"/>
    <property type="project" value="InterPro"/>
</dbReference>
<dbReference type="SUPFAM" id="SSF52833">
    <property type="entry name" value="Thioredoxin-like"/>
    <property type="match status" value="1"/>
</dbReference>
<keyword evidence="8" id="KW-0732">Signal</keyword>
<evidence type="ECO:0000256" key="7">
    <source>
        <dbReference type="ARBA" id="ARBA00023284"/>
    </source>
</evidence>
<comment type="subcellular location">
    <subcellularLocation>
        <location evidence="1">Cell envelope</location>
    </subcellularLocation>
</comment>
<dbReference type="PANTHER" id="PTHR42852">
    <property type="entry name" value="THIOL:DISULFIDE INTERCHANGE PROTEIN DSBE"/>
    <property type="match status" value="1"/>
</dbReference>
<sequence length="402" mass="44655">MNKNFIIMSALALAGLAVQAQSGPFEIKGTLKGSHNGYVYLMYSTEGRIQKMDSSLVKNGQFSFAGELPNPVSATVLLENVKVWTGKEDMARLFIEPGKMKLAITKGNLKAASLTGSVSQKENAELELISAGPRQKMKSFSDAYDKANEAYIAARKAGKDEATLEKLKDKATEAKDKLDPFYEEMRTNTITWMKQHPASWVTASNMRWYVSSMKLQESEEMYGKMPEAIRQSPIGQELKKEIDGLRMGSPGSKAHLFTKKDINGQDLSLADLKGKYVLVDFWASWCVPCRKGNPHLLSLYSKYKDKGFEIIGISDDDSNHEAWKKAVEKDGIGVWKHVLRGLDMKKKMAGEENPEDVSDYYGIHSLPTKILIDPNGVIVGRYGGGGENDEAMDKKLKEIFGS</sequence>
<dbReference type="GO" id="GO:0004601">
    <property type="term" value="F:peroxidase activity"/>
    <property type="evidence" value="ECO:0007669"/>
    <property type="project" value="UniProtKB-KW"/>
</dbReference>
<dbReference type="Pfam" id="PF14289">
    <property type="entry name" value="DUF4369"/>
    <property type="match status" value="1"/>
</dbReference>
<keyword evidence="11" id="KW-1185">Reference proteome</keyword>
<keyword evidence="5" id="KW-0560">Oxidoreductase</keyword>
<dbReference type="CDD" id="cd02966">
    <property type="entry name" value="TlpA_like_family"/>
    <property type="match status" value="1"/>
</dbReference>
<dbReference type="AlphaFoldDB" id="A0A4Q7N365"/>
<evidence type="ECO:0000256" key="3">
    <source>
        <dbReference type="ARBA" id="ARBA00022559"/>
    </source>
</evidence>
<reference evidence="10 11" key="1">
    <citation type="submission" date="2019-02" db="EMBL/GenBank/DDBJ databases">
        <title>Genomic Encyclopedia of Type Strains, Phase IV (KMG-IV): sequencing the most valuable type-strain genomes for metagenomic binning, comparative biology and taxonomic classification.</title>
        <authorList>
            <person name="Goeker M."/>
        </authorList>
    </citation>
    <scope>NUCLEOTIDE SEQUENCE [LARGE SCALE GENOMIC DNA]</scope>
    <source>
        <strain evidence="10 11">DSM 18116</strain>
    </source>
</reference>
<dbReference type="PROSITE" id="PS51355">
    <property type="entry name" value="GLUTATHIONE_PEROXID_3"/>
    <property type="match status" value="1"/>
</dbReference>
<dbReference type="InterPro" id="IPR013766">
    <property type="entry name" value="Thioredoxin_domain"/>
</dbReference>
<dbReference type="InterPro" id="IPR036249">
    <property type="entry name" value="Thioredoxin-like_sf"/>
</dbReference>
<evidence type="ECO:0000256" key="6">
    <source>
        <dbReference type="ARBA" id="ARBA00023157"/>
    </source>
</evidence>
<comment type="caution">
    <text evidence="10">The sequence shown here is derived from an EMBL/GenBank/DDBJ whole genome shotgun (WGS) entry which is preliminary data.</text>
</comment>
<dbReference type="PROSITE" id="PS00194">
    <property type="entry name" value="THIOREDOXIN_1"/>
    <property type="match status" value="1"/>
</dbReference>
<keyword evidence="6" id="KW-1015">Disulfide bond</keyword>
<dbReference type="Gene3D" id="3.40.30.10">
    <property type="entry name" value="Glutaredoxin"/>
    <property type="match status" value="1"/>
</dbReference>
<dbReference type="RefSeq" id="WP_207234172.1">
    <property type="nucleotide sequence ID" value="NZ_CP042431.1"/>
</dbReference>
<evidence type="ECO:0000256" key="4">
    <source>
        <dbReference type="ARBA" id="ARBA00022748"/>
    </source>
</evidence>
<dbReference type="InterPro" id="IPR000889">
    <property type="entry name" value="Glutathione_peroxidase"/>
</dbReference>
<dbReference type="InterPro" id="IPR017937">
    <property type="entry name" value="Thioredoxin_CS"/>
</dbReference>
<proteinExistence type="inferred from homology"/>
<organism evidence="10 11">
    <name type="scientific">Pseudobacter ginsenosidimutans</name>
    <dbReference type="NCBI Taxonomy" id="661488"/>
    <lineage>
        <taxon>Bacteria</taxon>
        <taxon>Pseudomonadati</taxon>
        <taxon>Bacteroidota</taxon>
        <taxon>Chitinophagia</taxon>
        <taxon>Chitinophagales</taxon>
        <taxon>Chitinophagaceae</taxon>
        <taxon>Pseudobacter</taxon>
    </lineage>
</organism>
<keyword evidence="3" id="KW-0575">Peroxidase</keyword>
<feature type="domain" description="Thioredoxin" evidence="9">
    <location>
        <begin position="248"/>
        <end position="401"/>
    </location>
</feature>
<evidence type="ECO:0000256" key="2">
    <source>
        <dbReference type="ARBA" id="ARBA00006926"/>
    </source>
</evidence>
<dbReference type="PROSITE" id="PS51352">
    <property type="entry name" value="THIOREDOXIN_2"/>
    <property type="match status" value="1"/>
</dbReference>
<dbReference type="Pfam" id="PF00578">
    <property type="entry name" value="AhpC-TSA"/>
    <property type="match status" value="1"/>
</dbReference>
<keyword evidence="4" id="KW-0201">Cytochrome c-type biogenesis</keyword>
<accession>A0A4Q7N365</accession>
<dbReference type="InterPro" id="IPR050553">
    <property type="entry name" value="Thioredoxin_ResA/DsbE_sf"/>
</dbReference>
<keyword evidence="7" id="KW-0676">Redox-active center</keyword>
<evidence type="ECO:0000256" key="5">
    <source>
        <dbReference type="ARBA" id="ARBA00023002"/>
    </source>
</evidence>
<dbReference type="InterPro" id="IPR025380">
    <property type="entry name" value="DUF4369"/>
</dbReference>
<dbReference type="InterPro" id="IPR000866">
    <property type="entry name" value="AhpC/TSA"/>
</dbReference>
<evidence type="ECO:0000256" key="8">
    <source>
        <dbReference type="SAM" id="SignalP"/>
    </source>
</evidence>
<evidence type="ECO:0000256" key="1">
    <source>
        <dbReference type="ARBA" id="ARBA00004196"/>
    </source>
</evidence>
<evidence type="ECO:0000259" key="9">
    <source>
        <dbReference type="PROSITE" id="PS51352"/>
    </source>
</evidence>
<gene>
    <name evidence="10" type="ORF">EV199_0467</name>
</gene>
<feature type="signal peptide" evidence="8">
    <location>
        <begin position="1"/>
        <end position="20"/>
    </location>
</feature>
<dbReference type="PANTHER" id="PTHR42852:SF6">
    <property type="entry name" value="THIOL:DISULFIDE INTERCHANGE PROTEIN DSBE"/>
    <property type="match status" value="1"/>
</dbReference>
<protein>
    <submittedName>
        <fullName evidence="10">Peroxiredoxin</fullName>
    </submittedName>
</protein>
<feature type="chain" id="PRO_5020824246" evidence="8">
    <location>
        <begin position="21"/>
        <end position="402"/>
    </location>
</feature>
<dbReference type="GO" id="GO:0017004">
    <property type="term" value="P:cytochrome complex assembly"/>
    <property type="evidence" value="ECO:0007669"/>
    <property type="project" value="UniProtKB-KW"/>
</dbReference>
<comment type="similarity">
    <text evidence="2">Belongs to the glutathione peroxidase family.</text>
</comment>
<name>A0A4Q7N365_9BACT</name>
<dbReference type="EMBL" id="SGXA01000001">
    <property type="protein sequence ID" value="RZS74618.1"/>
    <property type="molecule type" value="Genomic_DNA"/>
</dbReference>
<dbReference type="Proteomes" id="UP000293874">
    <property type="component" value="Unassembled WGS sequence"/>
</dbReference>
<evidence type="ECO:0000313" key="11">
    <source>
        <dbReference type="Proteomes" id="UP000293874"/>
    </source>
</evidence>
<dbReference type="GO" id="GO:0030313">
    <property type="term" value="C:cell envelope"/>
    <property type="evidence" value="ECO:0007669"/>
    <property type="project" value="UniProtKB-SubCell"/>
</dbReference>
<evidence type="ECO:0000313" key="10">
    <source>
        <dbReference type="EMBL" id="RZS74618.1"/>
    </source>
</evidence>